<dbReference type="STRING" id="1385521.N803_14515"/>
<name>A0A0A0JIN4_9MICO</name>
<organism evidence="1 2">
    <name type="scientific">Knoellia subterranea KCTC 19937</name>
    <dbReference type="NCBI Taxonomy" id="1385521"/>
    <lineage>
        <taxon>Bacteria</taxon>
        <taxon>Bacillati</taxon>
        <taxon>Actinomycetota</taxon>
        <taxon>Actinomycetes</taxon>
        <taxon>Micrococcales</taxon>
        <taxon>Intrasporangiaceae</taxon>
        <taxon>Knoellia</taxon>
    </lineage>
</organism>
<gene>
    <name evidence="1" type="ORF">N803_14515</name>
</gene>
<dbReference type="EMBL" id="AVPK01000006">
    <property type="protein sequence ID" value="KGN37275.1"/>
    <property type="molecule type" value="Genomic_DNA"/>
</dbReference>
<dbReference type="Proteomes" id="UP000030011">
    <property type="component" value="Unassembled WGS sequence"/>
</dbReference>
<sequence>MDATTWGVDDIPQLVWPCALPDHLRESTRPDQRILRAVVSMILVRMCSDAKDWVEAGAALGFPPDKSRNWTRYAFAGKWGMKEALLGAAEPMIQALKSQGARHAWGDRPRISGHGQSALQLAQQPHCHLHQASARCPCIWSAEK</sequence>
<evidence type="ECO:0000313" key="2">
    <source>
        <dbReference type="Proteomes" id="UP000030011"/>
    </source>
</evidence>
<protein>
    <submittedName>
        <fullName evidence="1">Uncharacterized protein</fullName>
    </submittedName>
</protein>
<evidence type="ECO:0000313" key="1">
    <source>
        <dbReference type="EMBL" id="KGN37275.1"/>
    </source>
</evidence>
<dbReference type="AlphaFoldDB" id="A0A0A0JIN4"/>
<keyword evidence="2" id="KW-1185">Reference proteome</keyword>
<reference evidence="1 2" key="1">
    <citation type="submission" date="2013-08" db="EMBL/GenBank/DDBJ databases">
        <title>The genome sequence of Knoellia subterranea.</title>
        <authorList>
            <person name="Zhu W."/>
            <person name="Wang G."/>
        </authorList>
    </citation>
    <scope>NUCLEOTIDE SEQUENCE [LARGE SCALE GENOMIC DNA]</scope>
    <source>
        <strain evidence="1 2">KCTC 19937</strain>
    </source>
</reference>
<accession>A0A0A0JIN4</accession>
<comment type="caution">
    <text evidence="1">The sequence shown here is derived from an EMBL/GenBank/DDBJ whole genome shotgun (WGS) entry which is preliminary data.</text>
</comment>
<proteinExistence type="predicted"/>